<dbReference type="Gramene" id="PVH63424">
    <property type="protein sequence ID" value="PVH63424"/>
    <property type="gene ID" value="PAHAL_2G025100"/>
</dbReference>
<dbReference type="Proteomes" id="UP000243499">
    <property type="component" value="Chromosome 2"/>
</dbReference>
<organism evidence="1">
    <name type="scientific">Panicum hallii</name>
    <dbReference type="NCBI Taxonomy" id="206008"/>
    <lineage>
        <taxon>Eukaryota</taxon>
        <taxon>Viridiplantae</taxon>
        <taxon>Streptophyta</taxon>
        <taxon>Embryophyta</taxon>
        <taxon>Tracheophyta</taxon>
        <taxon>Spermatophyta</taxon>
        <taxon>Magnoliopsida</taxon>
        <taxon>Liliopsida</taxon>
        <taxon>Poales</taxon>
        <taxon>Poaceae</taxon>
        <taxon>PACMAD clade</taxon>
        <taxon>Panicoideae</taxon>
        <taxon>Panicodae</taxon>
        <taxon>Paniceae</taxon>
        <taxon>Panicinae</taxon>
        <taxon>Panicum</taxon>
        <taxon>Panicum sect. Panicum</taxon>
    </lineage>
</organism>
<name>A0A2T8KMQ6_9POAL</name>
<accession>A0A2T8KMQ6</accession>
<protein>
    <submittedName>
        <fullName evidence="1">Uncharacterized protein</fullName>
    </submittedName>
</protein>
<reference evidence="1" key="1">
    <citation type="submission" date="2018-04" db="EMBL/GenBank/DDBJ databases">
        <title>WGS assembly of Panicum hallii.</title>
        <authorList>
            <person name="Lovell J."/>
            <person name="Jenkins J."/>
            <person name="Lowry D."/>
            <person name="Mamidi S."/>
            <person name="Sreedasyam A."/>
            <person name="Weng X."/>
            <person name="Barry K."/>
            <person name="Bonette J."/>
            <person name="Campitelli B."/>
            <person name="Daum C."/>
            <person name="Gordon S."/>
            <person name="Gould B."/>
            <person name="Lipzen A."/>
            <person name="Macqueen A."/>
            <person name="Palacio-Mejia J."/>
            <person name="Plott C."/>
            <person name="Shakirov E."/>
            <person name="Shu S."/>
            <person name="Yoshinaga Y."/>
            <person name="Zane M."/>
            <person name="Rokhsar D."/>
            <person name="Grimwood J."/>
            <person name="Schmutz J."/>
            <person name="Juenger T."/>
        </authorList>
    </citation>
    <scope>NUCLEOTIDE SEQUENCE [LARGE SCALE GENOMIC DNA]</scope>
    <source>
        <strain evidence="1">FIL2</strain>
    </source>
</reference>
<dbReference type="AlphaFoldDB" id="A0A2T8KMQ6"/>
<evidence type="ECO:0000313" key="1">
    <source>
        <dbReference type="EMBL" id="PVH63424.1"/>
    </source>
</evidence>
<proteinExistence type="predicted"/>
<dbReference type="EMBL" id="CM008047">
    <property type="protein sequence ID" value="PVH63424.1"/>
    <property type="molecule type" value="Genomic_DNA"/>
</dbReference>
<gene>
    <name evidence="1" type="ORF">PAHAL_2G025100</name>
</gene>
<sequence>MVRTAKAGGRTLVTIRRKHISWPASRFLARAKREREFLDGGLLSWTLQRPSSNNALIHPTCIRKYRMV</sequence>